<dbReference type="Proteomes" id="UP000790787">
    <property type="component" value="Chromosome 6"/>
</dbReference>
<evidence type="ECO:0000313" key="3">
    <source>
        <dbReference type="RefSeq" id="XP_016499421.1"/>
    </source>
</evidence>
<keyword evidence="2" id="KW-1185">Reference proteome</keyword>
<protein>
    <submittedName>
        <fullName evidence="3">Uncharacterized protein LOC107818024</fullName>
    </submittedName>
</protein>
<dbReference type="AlphaFoldDB" id="A0A1S4CE79"/>
<reference evidence="2" key="1">
    <citation type="journal article" date="2014" name="Nat. Commun.">
        <title>The tobacco genome sequence and its comparison with those of tomato and potato.</title>
        <authorList>
            <person name="Sierro N."/>
            <person name="Battey J.N."/>
            <person name="Ouadi S."/>
            <person name="Bakaher N."/>
            <person name="Bovet L."/>
            <person name="Willig A."/>
            <person name="Goepfert S."/>
            <person name="Peitsch M.C."/>
            <person name="Ivanov N.V."/>
        </authorList>
    </citation>
    <scope>NUCLEOTIDE SEQUENCE [LARGE SCALE GENOMIC DNA]</scope>
</reference>
<feature type="domain" description="Endonuclease/exonuclease/phosphatase" evidence="1">
    <location>
        <begin position="5"/>
        <end position="204"/>
    </location>
</feature>
<dbReference type="KEGG" id="nta:107818024"/>
<dbReference type="SUPFAM" id="SSF56219">
    <property type="entry name" value="DNase I-like"/>
    <property type="match status" value="1"/>
</dbReference>
<reference evidence="3" key="2">
    <citation type="submission" date="2025-08" db="UniProtKB">
        <authorList>
            <consortium name="RefSeq"/>
        </authorList>
    </citation>
    <scope>IDENTIFICATION</scope>
    <source>
        <tissue evidence="3">Leaf</tissue>
    </source>
</reference>
<organism evidence="2 3">
    <name type="scientific">Nicotiana tabacum</name>
    <name type="common">Common tobacco</name>
    <dbReference type="NCBI Taxonomy" id="4097"/>
    <lineage>
        <taxon>Eukaryota</taxon>
        <taxon>Viridiplantae</taxon>
        <taxon>Streptophyta</taxon>
        <taxon>Embryophyta</taxon>
        <taxon>Tracheophyta</taxon>
        <taxon>Spermatophyta</taxon>
        <taxon>Magnoliopsida</taxon>
        <taxon>eudicotyledons</taxon>
        <taxon>Gunneridae</taxon>
        <taxon>Pentapetalae</taxon>
        <taxon>asterids</taxon>
        <taxon>lamiids</taxon>
        <taxon>Solanales</taxon>
        <taxon>Solanaceae</taxon>
        <taxon>Nicotianoideae</taxon>
        <taxon>Nicotianeae</taxon>
        <taxon>Nicotiana</taxon>
    </lineage>
</organism>
<dbReference type="PaxDb" id="4097-A0A1S4CE79"/>
<evidence type="ECO:0000313" key="2">
    <source>
        <dbReference type="Proteomes" id="UP000790787"/>
    </source>
</evidence>
<dbReference type="RefSeq" id="XP_016499421.1">
    <property type="nucleotide sequence ID" value="XM_016643935.1"/>
</dbReference>
<gene>
    <name evidence="3" type="primary">LOC107818024</name>
</gene>
<accession>A0A1S4CE79</accession>
<dbReference type="GeneID" id="107818024"/>
<dbReference type="InterPro" id="IPR036691">
    <property type="entry name" value="Endo/exonu/phosph_ase_sf"/>
</dbReference>
<dbReference type="Gene3D" id="3.60.10.10">
    <property type="entry name" value="Endonuclease/exonuclease/phosphatase"/>
    <property type="match status" value="1"/>
</dbReference>
<dbReference type="Pfam" id="PF03372">
    <property type="entry name" value="Exo_endo_phos"/>
    <property type="match status" value="1"/>
</dbReference>
<dbReference type="OrthoDB" id="1227051at2759"/>
<sequence length="305" mass="36019">MRLIAWNVRGVNKVYKQKEVNKFIVNNDVALIAILENRVKEDNASRETQKIATNWKWCANYVHSSKGRIWVIWDPNRLEFEATNMSSQAIHRILSIPHLHLKLHLTAVYGLHTIEARKELWEELKGVSMSVQMPWLVFGDFNAITDIEDRQFGNPVQENEIRDFIDFIQASGMTELRAIGRKYTWSNGQIWSRIDRALVNAEWLMTVAITEVMILNPGILDHTPLKKQNMHDIWWKLKAMKKELKQLNHIEFRNVGEKIKFYRQNLQDIQTKRGHHTQLDLLFEEEKEVKVKLEKWSLVEESILK</sequence>
<dbReference type="OMA" id="NHIEFRN"/>
<proteinExistence type="predicted"/>
<name>A0A1S4CE79_TOBAC</name>
<dbReference type="GO" id="GO:0003824">
    <property type="term" value="F:catalytic activity"/>
    <property type="evidence" value="ECO:0007669"/>
    <property type="project" value="InterPro"/>
</dbReference>
<evidence type="ECO:0000259" key="1">
    <source>
        <dbReference type="Pfam" id="PF03372"/>
    </source>
</evidence>
<dbReference type="PANTHER" id="PTHR33710:SF78">
    <property type="entry name" value="ENDONUCLEASE_EXONUCLEASE_PHOSPHATASE DOMAIN-CONTAINING PROTEIN"/>
    <property type="match status" value="1"/>
</dbReference>
<dbReference type="PANTHER" id="PTHR33710">
    <property type="entry name" value="BNAC02G09200D PROTEIN"/>
    <property type="match status" value="1"/>
</dbReference>
<dbReference type="InterPro" id="IPR005135">
    <property type="entry name" value="Endo/exonuclease/phosphatase"/>
</dbReference>